<dbReference type="GO" id="GO:0006352">
    <property type="term" value="P:DNA-templated transcription initiation"/>
    <property type="evidence" value="ECO:0007669"/>
    <property type="project" value="InterPro"/>
</dbReference>
<feature type="domain" description="RNA polymerase sigma-70 region 2" evidence="7">
    <location>
        <begin position="26"/>
        <end position="91"/>
    </location>
</feature>
<evidence type="ECO:0000313" key="9">
    <source>
        <dbReference type="EMBL" id="WNB18444.1"/>
    </source>
</evidence>
<name>A0AA52F131_9BACT</name>
<dbReference type="EMBL" id="CP129968">
    <property type="protein sequence ID" value="WNB18444.1"/>
    <property type="molecule type" value="Genomic_DNA"/>
</dbReference>
<evidence type="ECO:0000256" key="4">
    <source>
        <dbReference type="ARBA" id="ARBA00023125"/>
    </source>
</evidence>
<dbReference type="NCBIfam" id="TIGR02937">
    <property type="entry name" value="sigma70-ECF"/>
    <property type="match status" value="1"/>
</dbReference>
<dbReference type="SUPFAM" id="SSF88946">
    <property type="entry name" value="Sigma2 domain of RNA polymerase sigma factors"/>
    <property type="match status" value="1"/>
</dbReference>
<reference evidence="9" key="1">
    <citation type="submission" date="2023-08" db="EMBL/GenBank/DDBJ databases">
        <title>Comparative genomics and taxonomic characterization of three novel marine species of genus Marivirga.</title>
        <authorList>
            <person name="Muhammad N."/>
            <person name="Kim S.-G."/>
        </authorList>
    </citation>
    <scope>NUCLEOTIDE SEQUENCE</scope>
    <source>
        <strain evidence="9">BKB1-2</strain>
    </source>
</reference>
<evidence type="ECO:0000256" key="6">
    <source>
        <dbReference type="RuleBase" id="RU000716"/>
    </source>
</evidence>
<evidence type="ECO:0000259" key="7">
    <source>
        <dbReference type="Pfam" id="PF04542"/>
    </source>
</evidence>
<proteinExistence type="inferred from homology"/>
<dbReference type="InterPro" id="IPR013249">
    <property type="entry name" value="RNA_pol_sigma70_r4_t2"/>
</dbReference>
<accession>A0AA52F131</accession>
<protein>
    <recommendedName>
        <fullName evidence="6">RNA polymerase sigma factor</fullName>
    </recommendedName>
</protein>
<evidence type="ECO:0000256" key="2">
    <source>
        <dbReference type="ARBA" id="ARBA00023015"/>
    </source>
</evidence>
<feature type="domain" description="RNA polymerase sigma factor 70 region 4 type 2" evidence="8">
    <location>
        <begin position="124"/>
        <end position="174"/>
    </location>
</feature>
<dbReference type="GO" id="GO:0003677">
    <property type="term" value="F:DNA binding"/>
    <property type="evidence" value="ECO:0007669"/>
    <property type="project" value="UniProtKB-KW"/>
</dbReference>
<sequence>MEEKHLNNIIEEVKRGNYHAFNAIIVAHEVQAYNLAFRIVKNREDAEEIAQDSFVKAYKRIKSFKGDSKFSTWLYRIVYNNSINKLRANKRFKLNDEIEDDQIGTSVSDHSMQNLLDQERKDFIKQALNKLNPQESTLITLYYQNECDLKEIEEITGVNKNNLKVQLHRARKRLEQHLKQMLPNELESIR</sequence>
<dbReference type="PANTHER" id="PTHR43133:SF51">
    <property type="entry name" value="RNA POLYMERASE SIGMA FACTOR"/>
    <property type="match status" value="1"/>
</dbReference>
<dbReference type="RefSeq" id="WP_322347956.1">
    <property type="nucleotide sequence ID" value="NZ_CP129968.2"/>
</dbReference>
<dbReference type="InterPro" id="IPR000838">
    <property type="entry name" value="RNA_pol_sigma70_ECF_CS"/>
</dbReference>
<dbReference type="CDD" id="cd06171">
    <property type="entry name" value="Sigma70_r4"/>
    <property type="match status" value="1"/>
</dbReference>
<dbReference type="Gene3D" id="1.10.1740.10">
    <property type="match status" value="1"/>
</dbReference>
<comment type="similarity">
    <text evidence="1 6">Belongs to the sigma-70 factor family. ECF subfamily.</text>
</comment>
<dbReference type="InterPro" id="IPR014284">
    <property type="entry name" value="RNA_pol_sigma-70_dom"/>
</dbReference>
<dbReference type="PROSITE" id="PS01063">
    <property type="entry name" value="SIGMA70_ECF"/>
    <property type="match status" value="1"/>
</dbReference>
<keyword evidence="2 6" id="KW-0805">Transcription regulation</keyword>
<dbReference type="InterPro" id="IPR007627">
    <property type="entry name" value="RNA_pol_sigma70_r2"/>
</dbReference>
<keyword evidence="4 6" id="KW-0238">DNA-binding</keyword>
<dbReference type="Proteomes" id="UP001232019">
    <property type="component" value="Chromosome"/>
</dbReference>
<dbReference type="InterPro" id="IPR013325">
    <property type="entry name" value="RNA_pol_sigma_r2"/>
</dbReference>
<dbReference type="Pfam" id="PF08281">
    <property type="entry name" value="Sigma70_r4_2"/>
    <property type="match status" value="1"/>
</dbReference>
<evidence type="ECO:0000256" key="5">
    <source>
        <dbReference type="ARBA" id="ARBA00023163"/>
    </source>
</evidence>
<keyword evidence="3 6" id="KW-0731">Sigma factor</keyword>
<dbReference type="GO" id="GO:0016987">
    <property type="term" value="F:sigma factor activity"/>
    <property type="evidence" value="ECO:0007669"/>
    <property type="project" value="UniProtKB-KW"/>
</dbReference>
<gene>
    <name evidence="9" type="ORF">QYS47_30200</name>
</gene>
<organism evidence="9">
    <name type="scientific">Marivirga arenosa</name>
    <dbReference type="NCBI Taxonomy" id="3059076"/>
    <lineage>
        <taxon>Bacteria</taxon>
        <taxon>Pseudomonadati</taxon>
        <taxon>Bacteroidota</taxon>
        <taxon>Cytophagia</taxon>
        <taxon>Cytophagales</taxon>
        <taxon>Marivirgaceae</taxon>
        <taxon>Marivirga</taxon>
    </lineage>
</organism>
<dbReference type="AlphaFoldDB" id="A0AA52F131"/>
<evidence type="ECO:0000256" key="1">
    <source>
        <dbReference type="ARBA" id="ARBA00010641"/>
    </source>
</evidence>
<dbReference type="PANTHER" id="PTHR43133">
    <property type="entry name" value="RNA POLYMERASE ECF-TYPE SIGMA FACTO"/>
    <property type="match status" value="1"/>
</dbReference>
<dbReference type="InterPro" id="IPR039425">
    <property type="entry name" value="RNA_pol_sigma-70-like"/>
</dbReference>
<dbReference type="Pfam" id="PF04542">
    <property type="entry name" value="Sigma70_r2"/>
    <property type="match status" value="1"/>
</dbReference>
<dbReference type="KEGG" id="marp:QYS47_30200"/>
<evidence type="ECO:0000256" key="3">
    <source>
        <dbReference type="ARBA" id="ARBA00023082"/>
    </source>
</evidence>
<evidence type="ECO:0000259" key="8">
    <source>
        <dbReference type="Pfam" id="PF08281"/>
    </source>
</evidence>
<keyword evidence="5 6" id="KW-0804">Transcription</keyword>
<dbReference type="InterPro" id="IPR036388">
    <property type="entry name" value="WH-like_DNA-bd_sf"/>
</dbReference>
<dbReference type="Gene3D" id="1.10.10.10">
    <property type="entry name" value="Winged helix-like DNA-binding domain superfamily/Winged helix DNA-binding domain"/>
    <property type="match status" value="1"/>
</dbReference>
<dbReference type="InterPro" id="IPR013324">
    <property type="entry name" value="RNA_pol_sigma_r3/r4-like"/>
</dbReference>
<dbReference type="SUPFAM" id="SSF88659">
    <property type="entry name" value="Sigma3 and sigma4 domains of RNA polymerase sigma factors"/>
    <property type="match status" value="1"/>
</dbReference>